<protein>
    <submittedName>
        <fullName evidence="2">Ethanolamine utilization protein EutP</fullName>
    </submittedName>
</protein>
<reference evidence="2 3" key="1">
    <citation type="submission" date="2016-08" db="EMBL/GenBank/DDBJ databases">
        <title>A new outlook on sporulation: Clostridium algidixylanolyticum.</title>
        <authorList>
            <person name="Poppleton D.I."/>
            <person name="Gribaldo S."/>
        </authorList>
    </citation>
    <scope>NUCLEOTIDE SEQUENCE [LARGE SCALE GENOMIC DNA]</scope>
    <source>
        <strain evidence="2 3">SPL73</strain>
    </source>
</reference>
<dbReference type="PANTHER" id="PTHR40453">
    <property type="entry name" value="PROTEIN YOEF"/>
    <property type="match status" value="1"/>
</dbReference>
<dbReference type="SUPFAM" id="SSF52540">
    <property type="entry name" value="P-loop containing nucleoside triphosphate hydrolases"/>
    <property type="match status" value="1"/>
</dbReference>
<dbReference type="GO" id="GO:0005524">
    <property type="term" value="F:ATP binding"/>
    <property type="evidence" value="ECO:0007669"/>
    <property type="project" value="UniProtKB-UniRule"/>
</dbReference>
<dbReference type="Pfam" id="PF10662">
    <property type="entry name" value="PduV-EutP"/>
    <property type="match status" value="1"/>
</dbReference>
<dbReference type="Gene3D" id="3.40.50.300">
    <property type="entry name" value="P-loop containing nucleotide triphosphate hydrolases"/>
    <property type="match status" value="1"/>
</dbReference>
<name>A0A419SVY8_9FIRM</name>
<proteinExistence type="inferred from homology"/>
<comment type="similarity">
    <text evidence="1">Belongs to the EutP/PduV family.</text>
</comment>
<dbReference type="CDD" id="cd00882">
    <property type="entry name" value="Ras_like_GTPase"/>
    <property type="match status" value="1"/>
</dbReference>
<keyword evidence="1" id="KW-0547">Nucleotide-binding</keyword>
<evidence type="ECO:0000313" key="2">
    <source>
        <dbReference type="EMBL" id="RKD29382.1"/>
    </source>
</evidence>
<dbReference type="InterPro" id="IPR012381">
    <property type="entry name" value="EutP_PduV"/>
</dbReference>
<dbReference type="PIRSF" id="PIRSF036409">
    <property type="entry name" value="EutP_PduV"/>
    <property type="match status" value="1"/>
</dbReference>
<dbReference type="EMBL" id="MCIA01000032">
    <property type="protein sequence ID" value="RKD29382.1"/>
    <property type="molecule type" value="Genomic_DNA"/>
</dbReference>
<gene>
    <name evidence="2" type="ORF">BET01_08535</name>
</gene>
<dbReference type="AlphaFoldDB" id="A0A419SVY8"/>
<comment type="caution">
    <text evidence="2">The sequence shown here is derived from an EMBL/GenBank/DDBJ whole genome shotgun (WGS) entry which is preliminary data.</text>
</comment>
<organism evidence="2 3">
    <name type="scientific">Lacrimispora algidixylanolytica</name>
    <dbReference type="NCBI Taxonomy" id="94868"/>
    <lineage>
        <taxon>Bacteria</taxon>
        <taxon>Bacillati</taxon>
        <taxon>Bacillota</taxon>
        <taxon>Clostridia</taxon>
        <taxon>Lachnospirales</taxon>
        <taxon>Lachnospiraceae</taxon>
        <taxon>Lacrimispora</taxon>
    </lineage>
</organism>
<sequence length="168" mass="18956">MKKLFLCGRSEAGKTSLTQALKGEPVIYHKTQYVNHWDITIDTPGEYMENKNIALQGLCCFSYESDVIGLLCSANEPFNLFPPGVTAACNRPVIGIITKIDCPDANVPMVRQWLVEAGCEKIFPVSSMSREGMEDLLNFLKDEKDEKEKLTWDKIMEAQEMGLSEWDL</sequence>
<dbReference type="RefSeq" id="WP_120198217.1">
    <property type="nucleotide sequence ID" value="NZ_MCIA01000032.1"/>
</dbReference>
<dbReference type="InterPro" id="IPR027417">
    <property type="entry name" value="P-loop_NTPase"/>
</dbReference>
<dbReference type="Proteomes" id="UP000284277">
    <property type="component" value="Unassembled WGS sequence"/>
</dbReference>
<evidence type="ECO:0000313" key="3">
    <source>
        <dbReference type="Proteomes" id="UP000284277"/>
    </source>
</evidence>
<dbReference type="OrthoDB" id="6179at2"/>
<keyword evidence="3" id="KW-1185">Reference proteome</keyword>
<evidence type="ECO:0000256" key="1">
    <source>
        <dbReference type="PIRNR" id="PIRNR036409"/>
    </source>
</evidence>
<dbReference type="PANTHER" id="PTHR40453:SF1">
    <property type="entry name" value="PROTEIN YOEF"/>
    <property type="match status" value="1"/>
</dbReference>
<dbReference type="GO" id="GO:0006576">
    <property type="term" value="P:biogenic amine metabolic process"/>
    <property type="evidence" value="ECO:0007669"/>
    <property type="project" value="InterPro"/>
</dbReference>
<accession>A0A419SVY8</accession>